<comment type="subcellular location">
    <subcellularLocation>
        <location evidence="1">Membrane</location>
        <topology evidence="1">Multi-pass membrane protein</topology>
    </subcellularLocation>
</comment>
<feature type="domain" description="RCK C-terminal" evidence="8">
    <location>
        <begin position="204"/>
        <end position="290"/>
    </location>
</feature>
<dbReference type="Pfam" id="PF02080">
    <property type="entry name" value="TrkA_C"/>
    <property type="match status" value="2"/>
</dbReference>
<feature type="domain" description="RCK C-terminal" evidence="8">
    <location>
        <begin position="296"/>
        <end position="380"/>
    </location>
</feature>
<dbReference type="PROSITE" id="PS51202">
    <property type="entry name" value="RCK_C"/>
    <property type="match status" value="2"/>
</dbReference>
<keyword evidence="10" id="KW-1185">Reference proteome</keyword>
<keyword evidence="2" id="KW-0813">Transport</keyword>
<reference evidence="9" key="1">
    <citation type="submission" date="2022-10" db="EMBL/GenBank/DDBJ databases">
        <authorList>
            <person name="Yue Y."/>
        </authorList>
    </citation>
    <scope>NUCLEOTIDE SEQUENCE</scope>
    <source>
        <strain evidence="9">Z654</strain>
    </source>
</reference>
<dbReference type="PANTHER" id="PTHR43652:SF2">
    <property type="entry name" value="BASIC AMINO ACID ANTIPORTER YFCC-RELATED"/>
    <property type="match status" value="1"/>
</dbReference>
<name>A0AAE3LS51_9RHOB</name>
<feature type="transmembrane region" description="Helical" evidence="7">
    <location>
        <begin position="96"/>
        <end position="118"/>
    </location>
</feature>
<evidence type="ECO:0000256" key="3">
    <source>
        <dbReference type="ARBA" id="ARBA00022692"/>
    </source>
</evidence>
<dbReference type="InterPro" id="IPR006037">
    <property type="entry name" value="RCK_C"/>
</dbReference>
<evidence type="ECO:0000313" key="9">
    <source>
        <dbReference type="EMBL" id="MCV6825179.1"/>
    </source>
</evidence>
<comment type="caution">
    <text evidence="9">The sequence shown here is derived from an EMBL/GenBank/DDBJ whole genome shotgun (WGS) entry which is preliminary data.</text>
</comment>
<accession>A0AAE3LS51</accession>
<dbReference type="RefSeq" id="WP_263954019.1">
    <property type="nucleotide sequence ID" value="NZ_JAOYFC010000002.1"/>
</dbReference>
<dbReference type="AlphaFoldDB" id="A0AAE3LS51"/>
<gene>
    <name evidence="9" type="ORF">OH136_11505</name>
</gene>
<protein>
    <submittedName>
        <fullName evidence="9">SLC13 family permease</fullName>
    </submittedName>
</protein>
<dbReference type="InterPro" id="IPR004680">
    <property type="entry name" value="Cit_transptr-like_dom"/>
</dbReference>
<dbReference type="Pfam" id="PF03600">
    <property type="entry name" value="CitMHS"/>
    <property type="match status" value="1"/>
</dbReference>
<dbReference type="GO" id="GO:0008324">
    <property type="term" value="F:monoatomic cation transmembrane transporter activity"/>
    <property type="evidence" value="ECO:0007669"/>
    <property type="project" value="InterPro"/>
</dbReference>
<proteinExistence type="predicted"/>
<evidence type="ECO:0000256" key="5">
    <source>
        <dbReference type="ARBA" id="ARBA00022989"/>
    </source>
</evidence>
<evidence type="ECO:0000256" key="1">
    <source>
        <dbReference type="ARBA" id="ARBA00004141"/>
    </source>
</evidence>
<feature type="transmembrane region" description="Helical" evidence="7">
    <location>
        <begin position="30"/>
        <end position="49"/>
    </location>
</feature>
<evidence type="ECO:0000313" key="10">
    <source>
        <dbReference type="Proteomes" id="UP001208041"/>
    </source>
</evidence>
<dbReference type="Gene3D" id="3.30.70.1450">
    <property type="entry name" value="Regulator of K+ conductance, C-terminal domain"/>
    <property type="match status" value="2"/>
</dbReference>
<feature type="transmembrane region" description="Helical" evidence="7">
    <location>
        <begin position="397"/>
        <end position="430"/>
    </location>
</feature>
<dbReference type="InterPro" id="IPR036721">
    <property type="entry name" value="RCK_C_sf"/>
</dbReference>
<feature type="transmembrane region" description="Helical" evidence="7">
    <location>
        <begin position="7"/>
        <end position="24"/>
    </location>
</feature>
<feature type="transmembrane region" description="Helical" evidence="7">
    <location>
        <begin position="180"/>
        <end position="200"/>
    </location>
</feature>
<dbReference type="Proteomes" id="UP001208041">
    <property type="component" value="Unassembled WGS sequence"/>
</dbReference>
<dbReference type="GO" id="GO:0006813">
    <property type="term" value="P:potassium ion transport"/>
    <property type="evidence" value="ECO:0007669"/>
    <property type="project" value="InterPro"/>
</dbReference>
<dbReference type="InterPro" id="IPR051679">
    <property type="entry name" value="DASS-Related_Transporters"/>
</dbReference>
<feature type="transmembrane region" description="Helical" evidence="7">
    <location>
        <begin position="139"/>
        <end position="160"/>
    </location>
</feature>
<evidence type="ECO:0000259" key="8">
    <source>
        <dbReference type="PROSITE" id="PS51202"/>
    </source>
</evidence>
<feature type="transmembrane region" description="Helical" evidence="7">
    <location>
        <begin position="566"/>
        <end position="586"/>
    </location>
</feature>
<organism evidence="9 10">
    <name type="scientific">Halocynthiibacter halioticoli</name>
    <dbReference type="NCBI Taxonomy" id="2986804"/>
    <lineage>
        <taxon>Bacteria</taxon>
        <taxon>Pseudomonadati</taxon>
        <taxon>Pseudomonadota</taxon>
        <taxon>Alphaproteobacteria</taxon>
        <taxon>Rhodobacterales</taxon>
        <taxon>Paracoccaceae</taxon>
        <taxon>Halocynthiibacter</taxon>
    </lineage>
</organism>
<feature type="transmembrane region" description="Helical" evidence="7">
    <location>
        <begin position="528"/>
        <end position="546"/>
    </location>
</feature>
<evidence type="ECO:0000256" key="7">
    <source>
        <dbReference type="SAM" id="Phobius"/>
    </source>
</evidence>
<keyword evidence="3 7" id="KW-0812">Transmembrane</keyword>
<keyword evidence="4" id="KW-0677">Repeat</keyword>
<dbReference type="PANTHER" id="PTHR43652">
    <property type="entry name" value="BASIC AMINO ACID ANTIPORTER YFCC-RELATED"/>
    <property type="match status" value="1"/>
</dbReference>
<evidence type="ECO:0000256" key="4">
    <source>
        <dbReference type="ARBA" id="ARBA00022737"/>
    </source>
</evidence>
<keyword evidence="6 7" id="KW-0472">Membrane</keyword>
<feature type="transmembrane region" description="Helical" evidence="7">
    <location>
        <begin position="56"/>
        <end position="76"/>
    </location>
</feature>
<sequence length="588" mass="62876">MTYEQIALFTLFFCLFGFLVWGRFRYDLVAFTALMIAAISGLVEPSHAFEGFGHPAVVIVALVLIVSRGMINSGAVELIARLVMKPDRSLPQHISIMALVGAALSAVINNVAALALLMSLDIDAARKAKRAVSLSLMPLSFGTILGGMITLIGTPPNIVIAQYRADALGEAFGMFDFTPVGLVVAIVGIAYVALIGWRFIPERPDVLSKQGDGGLYVAEARVKEGSKSIGLTVAELYPKAQDSDVTILGLVRGGKRLPGFSRTRELRKGDFLVIEGDPKKFETFLGAADLDVVGTEKHVGLSSGSLSLVEAIVPDGAKIVGRNTMDLRLMGRQGVTLVGVSREGKRFRDRVRKLEIKAGDLLLLIGPDERLNSACNWLGVLPLENRKTEVIQRSKAIAAITIFGLAIALSVFGVTSLAVTLGICVIAYIGLDLVGGEDFYELVEWKVIVLLASLIPLSAALEESGGSQLIADQIVGQMQVFPSWAILAVLMIVTMTLSDFLNNVATALIAAPIAVSVAQSINASPDPFLMGVAVASSCAFLTPIGHKNNTIILGPGNYRFGDYWRMGLLLEVIVILVAVPAIMFFWPL</sequence>
<feature type="transmembrane region" description="Helical" evidence="7">
    <location>
        <begin position="481"/>
        <end position="498"/>
    </location>
</feature>
<evidence type="ECO:0000256" key="6">
    <source>
        <dbReference type="ARBA" id="ARBA00023136"/>
    </source>
</evidence>
<dbReference type="GO" id="GO:0005886">
    <property type="term" value="C:plasma membrane"/>
    <property type="evidence" value="ECO:0007669"/>
    <property type="project" value="TreeGrafter"/>
</dbReference>
<dbReference type="SUPFAM" id="SSF116726">
    <property type="entry name" value="TrkA C-terminal domain-like"/>
    <property type="match status" value="2"/>
</dbReference>
<keyword evidence="5 7" id="KW-1133">Transmembrane helix</keyword>
<feature type="transmembrane region" description="Helical" evidence="7">
    <location>
        <begin position="504"/>
        <end position="521"/>
    </location>
</feature>
<evidence type="ECO:0000256" key="2">
    <source>
        <dbReference type="ARBA" id="ARBA00022448"/>
    </source>
</evidence>
<dbReference type="EMBL" id="JAOYFC010000002">
    <property type="protein sequence ID" value="MCV6825179.1"/>
    <property type="molecule type" value="Genomic_DNA"/>
</dbReference>